<feature type="domain" description="Phosphatidic acid phosphatase type 2/haloperoxidase" evidence="8">
    <location>
        <begin position="186"/>
        <end position="310"/>
    </location>
</feature>
<dbReference type="GO" id="GO:0008195">
    <property type="term" value="F:phosphatidate phosphatase activity"/>
    <property type="evidence" value="ECO:0007669"/>
    <property type="project" value="TreeGrafter"/>
</dbReference>
<dbReference type="eggNOG" id="KOG3030">
    <property type="taxonomic scope" value="Eukaryota"/>
</dbReference>
<dbReference type="AlphaFoldDB" id="B0EAP9"/>
<dbReference type="Pfam" id="PF01569">
    <property type="entry name" value="PAP2"/>
    <property type="match status" value="1"/>
</dbReference>
<dbReference type="EMBL" id="DS548487">
    <property type="protein sequence ID" value="EDR28398.1"/>
    <property type="molecule type" value="Genomic_DNA"/>
</dbReference>
<dbReference type="RefSeq" id="XP_001735405.1">
    <property type="nucleotide sequence ID" value="XM_001735353.1"/>
</dbReference>
<dbReference type="Gene3D" id="1.20.144.10">
    <property type="entry name" value="Phosphatidic acid phosphatase type 2/haloperoxidase"/>
    <property type="match status" value="1"/>
</dbReference>
<dbReference type="CDD" id="cd03390">
    <property type="entry name" value="PAP2_containing_1_like"/>
    <property type="match status" value="1"/>
</dbReference>
<dbReference type="VEuPathDB" id="AmoebaDB:EDI_017200"/>
<comment type="subcellular location">
    <subcellularLocation>
        <location evidence="1">Membrane</location>
        <topology evidence="1">Multi-pass membrane protein</topology>
    </subcellularLocation>
</comment>
<organism evidence="10">
    <name type="scientific">Entamoeba dispar (strain ATCC PRA-260 / SAW760)</name>
    <dbReference type="NCBI Taxonomy" id="370354"/>
    <lineage>
        <taxon>Eukaryota</taxon>
        <taxon>Amoebozoa</taxon>
        <taxon>Evosea</taxon>
        <taxon>Archamoebae</taxon>
        <taxon>Mastigamoebida</taxon>
        <taxon>Entamoebidae</taxon>
        <taxon>Entamoeba</taxon>
    </lineage>
</organism>
<keyword evidence="3 7" id="KW-0812">Transmembrane</keyword>
<dbReference type="GeneID" id="5880356"/>
<dbReference type="PANTHER" id="PTHR10165">
    <property type="entry name" value="LIPID PHOSPHATE PHOSPHATASE"/>
    <property type="match status" value="1"/>
</dbReference>
<feature type="transmembrane region" description="Helical" evidence="7">
    <location>
        <begin position="110"/>
        <end position="132"/>
    </location>
</feature>
<dbReference type="GO" id="GO:0046839">
    <property type="term" value="P:phospholipid dephosphorylation"/>
    <property type="evidence" value="ECO:0007669"/>
    <property type="project" value="TreeGrafter"/>
</dbReference>
<evidence type="ECO:0000259" key="8">
    <source>
        <dbReference type="SMART" id="SM00014"/>
    </source>
</evidence>
<dbReference type="GO" id="GO:0006644">
    <property type="term" value="P:phospholipid metabolic process"/>
    <property type="evidence" value="ECO:0007669"/>
    <property type="project" value="InterPro"/>
</dbReference>
<evidence type="ECO:0000256" key="3">
    <source>
        <dbReference type="ARBA" id="ARBA00022692"/>
    </source>
</evidence>
<comment type="similarity">
    <text evidence="2">Belongs to the PA-phosphatase related phosphoesterase family.</text>
</comment>
<keyword evidence="10" id="KW-1185">Reference proteome</keyword>
<dbReference type="SUPFAM" id="SSF48317">
    <property type="entry name" value="Acid phosphatase/Vanadium-dependent haloperoxidase"/>
    <property type="match status" value="1"/>
</dbReference>
<name>B0EAP9_ENTDS</name>
<evidence type="ECO:0000313" key="9">
    <source>
        <dbReference type="EMBL" id="EDR28398.1"/>
    </source>
</evidence>
<dbReference type="OrthoDB" id="10030083at2759"/>
<feature type="transmembrane region" description="Helical" evidence="7">
    <location>
        <begin position="239"/>
        <end position="257"/>
    </location>
</feature>
<keyword evidence="5 7" id="KW-0472">Membrane</keyword>
<feature type="transmembrane region" description="Helical" evidence="7">
    <location>
        <begin position="264"/>
        <end position="283"/>
    </location>
</feature>
<dbReference type="OMA" id="YFFRKDV"/>
<evidence type="ECO:0000256" key="2">
    <source>
        <dbReference type="ARBA" id="ARBA00008816"/>
    </source>
</evidence>
<protein>
    <submittedName>
        <fullName evidence="9">Phosphatidic acid phosphatase type 2 domain-containing protein 1B, putative</fullName>
        <ecNumber evidence="9">1.3.1.74</ecNumber>
    </submittedName>
</protein>
<evidence type="ECO:0000313" key="10">
    <source>
        <dbReference type="Proteomes" id="UP000008076"/>
    </source>
</evidence>
<feature type="region of interest" description="Disordered" evidence="6">
    <location>
        <begin position="47"/>
        <end position="69"/>
    </location>
</feature>
<dbReference type="Proteomes" id="UP000008076">
    <property type="component" value="Unassembled WGS sequence"/>
</dbReference>
<dbReference type="FunFam" id="1.20.144.10:FF:000025">
    <property type="entry name" value="Lipid phosphate phosphatase, putative"/>
    <property type="match status" value="1"/>
</dbReference>
<dbReference type="PANTHER" id="PTHR10165:SF35">
    <property type="entry name" value="RE23632P"/>
    <property type="match status" value="1"/>
</dbReference>
<gene>
    <name evidence="9" type="ORF">EDI_017200</name>
</gene>
<evidence type="ECO:0000256" key="5">
    <source>
        <dbReference type="ARBA" id="ARBA00023136"/>
    </source>
</evidence>
<evidence type="ECO:0000256" key="4">
    <source>
        <dbReference type="ARBA" id="ARBA00022989"/>
    </source>
</evidence>
<sequence length="339" mass="38092">MTDDIPKPIAFQPIDLSSIYSESCSFTSERMTPMNVLIPPRDHSPLGFDDTSLSQSNSNSRINSRTGSRRTDLLSPLDLFNTKSSLDKKISKNKMFNPSNIKQQLTKTHLIEFITAIILFFVGMILEGFPGYHMEIPLERNNAMVLYKNLNSTVPSILCLIISISLPIIVIFLFAKKRNSTYYFITVFIVFLFSFSINFFLTNAIKLFAGRPRPNFYAMVDAGNIKDAYKSFPSGHSSMVFNGMMFISLLLCGELRVFNGNGSLLTLLLSLLPLVMAGIVAVTRTRDYFHNFDDILAGSILGSVISLLSYITKFKPLWGQSAGEIEEEVNLEFDNNYVV</sequence>
<accession>B0EAP9</accession>
<feature type="transmembrane region" description="Helical" evidence="7">
    <location>
        <begin position="182"/>
        <end position="201"/>
    </location>
</feature>
<dbReference type="KEGG" id="edi:EDI_017200"/>
<evidence type="ECO:0000256" key="6">
    <source>
        <dbReference type="SAM" id="MobiDB-lite"/>
    </source>
</evidence>
<keyword evidence="9" id="KW-0560">Oxidoreductase</keyword>
<dbReference type="GO" id="GO:0032440">
    <property type="term" value="F:2-alkenal reductase [NAD(P)H] activity"/>
    <property type="evidence" value="ECO:0007669"/>
    <property type="project" value="UniProtKB-EC"/>
</dbReference>
<dbReference type="EC" id="1.3.1.74" evidence="9"/>
<feature type="compositionally biased region" description="Low complexity" evidence="6">
    <location>
        <begin position="51"/>
        <end position="66"/>
    </location>
</feature>
<dbReference type="GO" id="GO:0016020">
    <property type="term" value="C:membrane"/>
    <property type="evidence" value="ECO:0007669"/>
    <property type="project" value="UniProtKB-SubCell"/>
</dbReference>
<feature type="transmembrane region" description="Helical" evidence="7">
    <location>
        <begin position="152"/>
        <end position="175"/>
    </location>
</feature>
<feature type="transmembrane region" description="Helical" evidence="7">
    <location>
        <begin position="295"/>
        <end position="312"/>
    </location>
</feature>
<evidence type="ECO:0000256" key="1">
    <source>
        <dbReference type="ARBA" id="ARBA00004141"/>
    </source>
</evidence>
<keyword evidence="4 7" id="KW-1133">Transmembrane helix</keyword>
<evidence type="ECO:0000256" key="7">
    <source>
        <dbReference type="SAM" id="Phobius"/>
    </source>
</evidence>
<dbReference type="InterPro" id="IPR043216">
    <property type="entry name" value="PAP-like"/>
</dbReference>
<reference evidence="10" key="1">
    <citation type="submission" date="2007-12" db="EMBL/GenBank/DDBJ databases">
        <title>Annotation of Entamoeba dispar SAW760.</title>
        <authorList>
            <person name="Lorenzi H."/>
            <person name="Inman J."/>
            <person name="Schobel S."/>
            <person name="Amedeo P."/>
            <person name="Caler E."/>
        </authorList>
    </citation>
    <scope>NUCLEOTIDE SEQUENCE [LARGE SCALE GENOMIC DNA]</scope>
    <source>
        <strain evidence="10">ATCC PRA-260 / SAW760</strain>
    </source>
</reference>
<dbReference type="InterPro" id="IPR000326">
    <property type="entry name" value="PAP2/HPO"/>
</dbReference>
<dbReference type="InterPro" id="IPR036938">
    <property type="entry name" value="PAP2/HPO_sf"/>
</dbReference>
<proteinExistence type="inferred from homology"/>
<dbReference type="SMART" id="SM00014">
    <property type="entry name" value="acidPPc"/>
    <property type="match status" value="1"/>
</dbReference>